<evidence type="ECO:0008006" key="3">
    <source>
        <dbReference type="Google" id="ProtNLM"/>
    </source>
</evidence>
<dbReference type="SUPFAM" id="SSF48452">
    <property type="entry name" value="TPR-like"/>
    <property type="match status" value="1"/>
</dbReference>
<dbReference type="AlphaFoldDB" id="A0A6M1LKF2"/>
<dbReference type="InterPro" id="IPR011990">
    <property type="entry name" value="TPR-like_helical_dom_sf"/>
</dbReference>
<keyword evidence="2" id="KW-1185">Reference proteome</keyword>
<dbReference type="Proteomes" id="UP000475385">
    <property type="component" value="Unassembled WGS sequence"/>
</dbReference>
<comment type="caution">
    <text evidence="1">The sequence shown here is derived from an EMBL/GenBank/DDBJ whole genome shotgun (WGS) entry which is preliminary data.</text>
</comment>
<proteinExistence type="predicted"/>
<sequence>MRGAPAPAVVAALVDGCDATEALARLRAALAEHATDIALRIAVAQALRQRAPETALALLREAPPGHARDADLGLECVALLRALKRGGEASALLVDLAGRHPEDGRIAAQRAGLMEAAGDHAGAAEAFAIACRASPGDTQLRIRFARSLRAARRPAEAVTALENLPADLPQATAERSYALLAVGDVARAGEEIAALARRHPGFPHLPRLTALRAEALGDMPEAAAALAGAMAIEPTHAGLRDQRRRALRLAGDADGLRALLAEAPAGRDAIRGDLVEALLEQGQVRAAEAVLDTLPADGDLALRGAVLVALRRGRHALAASHAAAILARRPDDAWALWRQAQALALSFRAEAAWSRLRRLEASGALSRRTARNNAVGHLVNDMRLNPATTAMLALAEEGMPGRALAVAVEMMRQEPGETAPALALLRHWPAPDAGDDKGGVRLIPPCLHGAEETGPAAAFLASRLDAAHPAMAVEAWPTRGLMAEAASTMPLLAQALRLAPAGAVVRDLLRLGVLVLRGGVWVDPGLLCIAPLDPLLPPGAGLVLARDGLGGIGTAFLAASPGHAALRAALEEACQEVIGGARESAWLTTGGGLLARHVARWLAETGGGRDVVIHDPGRIGRHLRPTRHSPWQPAIAGWEAEM</sequence>
<evidence type="ECO:0000313" key="2">
    <source>
        <dbReference type="Proteomes" id="UP000475385"/>
    </source>
</evidence>
<reference evidence="1 2" key="1">
    <citation type="submission" date="2020-02" db="EMBL/GenBank/DDBJ databases">
        <authorList>
            <person name="Kim H.M."/>
            <person name="Jeon C.O."/>
        </authorList>
    </citation>
    <scope>NUCLEOTIDE SEQUENCE [LARGE SCALE GENOMIC DNA]</scope>
    <source>
        <strain evidence="1 2">PeD5</strain>
    </source>
</reference>
<accession>A0A6M1LKF2</accession>
<dbReference type="EMBL" id="JAAIKB010000003">
    <property type="protein sequence ID" value="NGM20459.1"/>
    <property type="molecule type" value="Genomic_DNA"/>
</dbReference>
<evidence type="ECO:0000313" key="1">
    <source>
        <dbReference type="EMBL" id="NGM20459.1"/>
    </source>
</evidence>
<dbReference type="RefSeq" id="WP_164694351.1">
    <property type="nucleotide sequence ID" value="NZ_JAAIKB010000003.1"/>
</dbReference>
<dbReference type="Gene3D" id="1.25.40.10">
    <property type="entry name" value="Tetratricopeptide repeat domain"/>
    <property type="match status" value="1"/>
</dbReference>
<reference evidence="1 2" key="2">
    <citation type="submission" date="2020-03" db="EMBL/GenBank/DDBJ databases">
        <title>Roseomonas stagni sp. nov., isolated from pond water in Japan.</title>
        <authorList>
            <person name="Furuhata K."/>
            <person name="Miyamoto H."/>
            <person name="Goto K."/>
        </authorList>
    </citation>
    <scope>NUCLEOTIDE SEQUENCE [LARGE SCALE GENOMIC DNA]</scope>
    <source>
        <strain evidence="1 2">PeD5</strain>
    </source>
</reference>
<dbReference type="Gene3D" id="3.90.550.20">
    <property type="match status" value="1"/>
</dbReference>
<gene>
    <name evidence="1" type="ORF">G3576_10575</name>
</gene>
<protein>
    <recommendedName>
        <fullName evidence="3">Tetratricopeptide repeat protein</fullName>
    </recommendedName>
</protein>
<name>A0A6M1LKF2_9PROT</name>
<organism evidence="1 2">
    <name type="scientific">Falsiroseomonas algicola</name>
    <dbReference type="NCBI Taxonomy" id="2716930"/>
    <lineage>
        <taxon>Bacteria</taxon>
        <taxon>Pseudomonadati</taxon>
        <taxon>Pseudomonadota</taxon>
        <taxon>Alphaproteobacteria</taxon>
        <taxon>Acetobacterales</taxon>
        <taxon>Roseomonadaceae</taxon>
        <taxon>Falsiroseomonas</taxon>
    </lineage>
</organism>